<comment type="caution">
    <text evidence="1">The sequence shown here is derived from an EMBL/GenBank/DDBJ whole genome shotgun (WGS) entry which is preliminary data.</text>
</comment>
<gene>
    <name evidence="1" type="ORF">CLV57_1747</name>
</gene>
<sequence length="131" mass="15140">MLKRWANIVMCIWLINSVIWFQVPTSLALNANYSDESQENLVEMSSLFCSAAHFLFDDADEAPQGDSHKIKYRNHFLVNRVTIAATMVPTQIATFCFENVPTTIKLYIGKYNTVSHFLPSYYNFLFRLSPF</sequence>
<evidence type="ECO:0000313" key="2">
    <source>
        <dbReference type="Proteomes" id="UP000242687"/>
    </source>
</evidence>
<keyword evidence="2" id="KW-1185">Reference proteome</keyword>
<dbReference type="OrthoDB" id="796005at2"/>
<reference evidence="1 2" key="1">
    <citation type="submission" date="2017-11" db="EMBL/GenBank/DDBJ databases">
        <title>Genomic Encyclopedia of Archaeal and Bacterial Type Strains, Phase II (KMG-II): From Individual Species to Whole Genera.</title>
        <authorList>
            <person name="Goeker M."/>
        </authorList>
    </citation>
    <scope>NUCLEOTIDE SEQUENCE [LARGE SCALE GENOMIC DNA]</scope>
    <source>
        <strain evidence="1 2">DSM 28175</strain>
    </source>
</reference>
<dbReference type="Proteomes" id="UP000242687">
    <property type="component" value="Unassembled WGS sequence"/>
</dbReference>
<organism evidence="1 2">
    <name type="scientific">Mucilaginibacter auburnensis</name>
    <dbReference type="NCBI Taxonomy" id="1457233"/>
    <lineage>
        <taxon>Bacteria</taxon>
        <taxon>Pseudomonadati</taxon>
        <taxon>Bacteroidota</taxon>
        <taxon>Sphingobacteriia</taxon>
        <taxon>Sphingobacteriales</taxon>
        <taxon>Sphingobacteriaceae</taxon>
        <taxon>Mucilaginibacter</taxon>
    </lineage>
</organism>
<evidence type="ECO:0000313" key="1">
    <source>
        <dbReference type="EMBL" id="PJJ84726.1"/>
    </source>
</evidence>
<name>A0A2H9VV84_9SPHI</name>
<dbReference type="AlphaFoldDB" id="A0A2H9VV84"/>
<accession>A0A2H9VV84</accession>
<dbReference type="RefSeq" id="WP_157799110.1">
    <property type="nucleotide sequence ID" value="NZ_PGFJ01000001.1"/>
</dbReference>
<dbReference type="EMBL" id="PGFJ01000001">
    <property type="protein sequence ID" value="PJJ84726.1"/>
    <property type="molecule type" value="Genomic_DNA"/>
</dbReference>
<proteinExistence type="predicted"/>
<protein>
    <submittedName>
        <fullName evidence="1">Uncharacterized protein</fullName>
    </submittedName>
</protein>